<evidence type="ECO:0000256" key="1">
    <source>
        <dbReference type="SAM" id="Phobius"/>
    </source>
</evidence>
<keyword evidence="1" id="KW-0812">Transmembrane</keyword>
<evidence type="ECO:0000259" key="2">
    <source>
        <dbReference type="Pfam" id="PF07596"/>
    </source>
</evidence>
<evidence type="ECO:0000313" key="4">
    <source>
        <dbReference type="Proteomes" id="UP000319557"/>
    </source>
</evidence>
<dbReference type="InterPro" id="IPR012902">
    <property type="entry name" value="N_methyl_site"/>
</dbReference>
<dbReference type="Gene3D" id="3.30.700.10">
    <property type="entry name" value="Glycoprotein, Type 4 Pilin"/>
    <property type="match status" value="1"/>
</dbReference>
<name>A0A517M810_9BACT</name>
<organism evidence="3 4">
    <name type="scientific">Rosistilla ulvae</name>
    <dbReference type="NCBI Taxonomy" id="1930277"/>
    <lineage>
        <taxon>Bacteria</taxon>
        <taxon>Pseudomonadati</taxon>
        <taxon>Planctomycetota</taxon>
        <taxon>Planctomycetia</taxon>
        <taxon>Pirellulales</taxon>
        <taxon>Pirellulaceae</taxon>
        <taxon>Rosistilla</taxon>
    </lineage>
</organism>
<dbReference type="Proteomes" id="UP000319557">
    <property type="component" value="Chromosome"/>
</dbReference>
<accession>A0A517M810</accession>
<dbReference type="PANTHER" id="PTHR30093:SF2">
    <property type="entry name" value="TYPE II SECRETION SYSTEM PROTEIN H"/>
    <property type="match status" value="1"/>
</dbReference>
<dbReference type="PROSITE" id="PS00409">
    <property type="entry name" value="PROKAR_NTER_METHYL"/>
    <property type="match status" value="1"/>
</dbReference>
<protein>
    <recommendedName>
        <fullName evidence="2">DUF1559 domain-containing protein</fullName>
    </recommendedName>
</protein>
<dbReference type="EMBL" id="CP036261">
    <property type="protein sequence ID" value="QDS91016.1"/>
    <property type="molecule type" value="Genomic_DNA"/>
</dbReference>
<feature type="transmembrane region" description="Helical" evidence="1">
    <location>
        <begin position="12"/>
        <end position="35"/>
    </location>
</feature>
<evidence type="ECO:0000313" key="3">
    <source>
        <dbReference type="EMBL" id="QDS91016.1"/>
    </source>
</evidence>
<feature type="domain" description="DUF1559" evidence="2">
    <location>
        <begin position="36"/>
        <end position="310"/>
    </location>
</feature>
<dbReference type="OrthoDB" id="286902at2"/>
<dbReference type="NCBIfam" id="TIGR04294">
    <property type="entry name" value="pre_pil_HX9DG"/>
    <property type="match status" value="1"/>
</dbReference>
<keyword evidence="1" id="KW-0472">Membrane</keyword>
<dbReference type="Pfam" id="PF07596">
    <property type="entry name" value="SBP_bac_10"/>
    <property type="match status" value="1"/>
</dbReference>
<dbReference type="InterPro" id="IPR045584">
    <property type="entry name" value="Pilin-like"/>
</dbReference>
<dbReference type="Pfam" id="PF07963">
    <property type="entry name" value="N_methyl"/>
    <property type="match status" value="1"/>
</dbReference>
<dbReference type="SUPFAM" id="SSF54523">
    <property type="entry name" value="Pili subunits"/>
    <property type="match status" value="1"/>
</dbReference>
<dbReference type="PANTHER" id="PTHR30093">
    <property type="entry name" value="GENERAL SECRETION PATHWAY PROTEIN G"/>
    <property type="match status" value="1"/>
</dbReference>
<keyword evidence="4" id="KW-1185">Reference proteome</keyword>
<dbReference type="KEGG" id="ruv:EC9_52350"/>
<dbReference type="InterPro" id="IPR027558">
    <property type="entry name" value="Pre_pil_HX9DG_C"/>
</dbReference>
<proteinExistence type="predicted"/>
<gene>
    <name evidence="3" type="ORF">EC9_52350</name>
</gene>
<dbReference type="InterPro" id="IPR011453">
    <property type="entry name" value="DUF1559"/>
</dbReference>
<dbReference type="AlphaFoldDB" id="A0A517M810"/>
<dbReference type="NCBIfam" id="TIGR02532">
    <property type="entry name" value="IV_pilin_GFxxxE"/>
    <property type="match status" value="1"/>
</dbReference>
<dbReference type="RefSeq" id="WP_145348721.1">
    <property type="nucleotide sequence ID" value="NZ_CP036261.1"/>
</dbReference>
<sequence length="328" mass="35912">MLQNRPQPRRGFTLVELLVVIAIIGILVGLLLPAVQQAREAARRLQCSNQLKQFGLAMHNYHDTHGKLPPGSRWKGALPGNATTPKHPSGGTWVDDQSWSQPLLPFIEQDALFELIDSNVNWMNNEAGQNTNEAARRTRVAAFECPSAGMLLHNPTSPQFVRWRGNYIVNFGNTNYGQQTKGSVTFRGAPFRQGTNQQFRDILDGLSTTLLMSECIAMDSDPIHGGYARSAGGQQFTTWLSPNASACDEITRQEPTAEEQASVQFCTTLLAGNWTAVHKQLVAARSRHPGGVQTAQCDGSVSFVSETIDLAIWRAKSTSQGREVVAGL</sequence>
<keyword evidence="1" id="KW-1133">Transmembrane helix</keyword>
<reference evidence="3 4" key="1">
    <citation type="submission" date="2019-02" db="EMBL/GenBank/DDBJ databases">
        <title>Deep-cultivation of Planctomycetes and their phenomic and genomic characterization uncovers novel biology.</title>
        <authorList>
            <person name="Wiegand S."/>
            <person name="Jogler M."/>
            <person name="Boedeker C."/>
            <person name="Pinto D."/>
            <person name="Vollmers J."/>
            <person name="Rivas-Marin E."/>
            <person name="Kohn T."/>
            <person name="Peeters S.H."/>
            <person name="Heuer A."/>
            <person name="Rast P."/>
            <person name="Oberbeckmann S."/>
            <person name="Bunk B."/>
            <person name="Jeske O."/>
            <person name="Meyerdierks A."/>
            <person name="Storesund J.E."/>
            <person name="Kallscheuer N."/>
            <person name="Luecker S."/>
            <person name="Lage O.M."/>
            <person name="Pohl T."/>
            <person name="Merkel B.J."/>
            <person name="Hornburger P."/>
            <person name="Mueller R.-W."/>
            <person name="Bruemmer F."/>
            <person name="Labrenz M."/>
            <person name="Spormann A.M."/>
            <person name="Op den Camp H."/>
            <person name="Overmann J."/>
            <person name="Amann R."/>
            <person name="Jetten M.S.M."/>
            <person name="Mascher T."/>
            <person name="Medema M.H."/>
            <person name="Devos D.P."/>
            <person name="Kaster A.-K."/>
            <person name="Ovreas L."/>
            <person name="Rohde M."/>
            <person name="Galperin M.Y."/>
            <person name="Jogler C."/>
        </authorList>
    </citation>
    <scope>NUCLEOTIDE SEQUENCE [LARGE SCALE GENOMIC DNA]</scope>
    <source>
        <strain evidence="3 4">EC9</strain>
    </source>
</reference>